<dbReference type="InterPro" id="IPR013517">
    <property type="entry name" value="FG-GAP"/>
</dbReference>
<dbReference type="Gene3D" id="3.20.20.80">
    <property type="entry name" value="Glycosidases"/>
    <property type="match status" value="1"/>
</dbReference>
<protein>
    <submittedName>
        <fullName evidence="4">Repeat domain-containing protein</fullName>
    </submittedName>
</protein>
<proteinExistence type="predicted"/>
<evidence type="ECO:0000259" key="3">
    <source>
        <dbReference type="Pfam" id="PF08924"/>
    </source>
</evidence>
<dbReference type="SUPFAM" id="SSF51445">
    <property type="entry name" value="(Trans)glycosidases"/>
    <property type="match status" value="1"/>
</dbReference>
<accession>A0A1C5HYM7</accession>
<dbReference type="InterPro" id="IPR028994">
    <property type="entry name" value="Integrin_alpha_N"/>
</dbReference>
<gene>
    <name evidence="4" type="ORF">GA0070613_2003</name>
</gene>
<dbReference type="RefSeq" id="WP_172875779.1">
    <property type="nucleotide sequence ID" value="NZ_LT607754.1"/>
</dbReference>
<dbReference type="Gene3D" id="2.130.10.130">
    <property type="entry name" value="Integrin alpha, N-terminal"/>
    <property type="match status" value="1"/>
</dbReference>
<evidence type="ECO:0000313" key="4">
    <source>
        <dbReference type="EMBL" id="SCG51130.1"/>
    </source>
</evidence>
<dbReference type="AlphaFoldDB" id="A0A1C5HYM7"/>
<keyword evidence="5" id="KW-1185">Reference proteome</keyword>
<reference evidence="5" key="1">
    <citation type="submission" date="2016-06" db="EMBL/GenBank/DDBJ databases">
        <authorList>
            <person name="Varghese N."/>
            <person name="Submissions Spin"/>
        </authorList>
    </citation>
    <scope>NUCLEOTIDE SEQUENCE [LARGE SCALE GENOMIC DNA]</scope>
    <source>
        <strain evidence="5">DSM 43819</strain>
    </source>
</reference>
<sequence>MARRLCAALTTALMGAAALVCAGTTSAPPMTAVAVTAGPQPGAFTGSGFDTCTAPSSAAMQAWLQSPYRAVGIYFGGVSRGCAQPNLTKDWVATQLAAGWRLIPLYVGLQAPCTSHSQRIDPARAAEQGRAEADDAALQARNLGLATGSVLIVDIEAYPTTDPVCTQAVNTYVSAWTVRLHDHGFFSGFYSSLSSGVAQQVAAYNAPGHVPPDYLDFAKWDGVPTVEDSTIPASYWAPKRRMKQYLGDHFETWGGVTINIDSNYLDMAPLPAIGDFNGNGWSDVMYRDAMTGELYLQPGNGTTLAPRIPLGGGWRAMDAIIRAGNFDRAGGEDVITREAATGYLWLYPGTGAGTLASRVRIGTGWTGLREITPIGDYNRDGYPDLIAGTSTGALYLYPGRGNSFGSRVLLSSSGWTSMDELAGGPDLDGDGYVDLIARQTKTGDLYRYPVTTAGKLGSAVKVGSGWTGRRNLTQVGDFDRDGRADLVAIESATGTLYRYRWLGSGWSGPIFLSKRSSALQKPLL</sequence>
<dbReference type="SUPFAM" id="SSF69318">
    <property type="entry name" value="Integrin alpha N-terminal domain"/>
    <property type="match status" value="1"/>
</dbReference>
<dbReference type="PANTHER" id="PTHR44103">
    <property type="entry name" value="PROPROTEIN CONVERTASE P"/>
    <property type="match status" value="1"/>
</dbReference>
<dbReference type="InterPro" id="IPR015020">
    <property type="entry name" value="Rv2525c-like_Glyco_Hydro-like"/>
</dbReference>
<dbReference type="EMBL" id="LT607754">
    <property type="protein sequence ID" value="SCG51130.1"/>
    <property type="molecule type" value="Genomic_DNA"/>
</dbReference>
<feature type="signal peptide" evidence="2">
    <location>
        <begin position="1"/>
        <end position="22"/>
    </location>
</feature>
<dbReference type="Proteomes" id="UP000198221">
    <property type="component" value="Chromosome I"/>
</dbReference>
<evidence type="ECO:0000256" key="1">
    <source>
        <dbReference type="ARBA" id="ARBA00022729"/>
    </source>
</evidence>
<evidence type="ECO:0000256" key="2">
    <source>
        <dbReference type="SAM" id="SignalP"/>
    </source>
</evidence>
<keyword evidence="1 2" id="KW-0732">Signal</keyword>
<organism evidence="4 5">
    <name type="scientific">Micromonospora inositola</name>
    <dbReference type="NCBI Taxonomy" id="47865"/>
    <lineage>
        <taxon>Bacteria</taxon>
        <taxon>Bacillati</taxon>
        <taxon>Actinomycetota</taxon>
        <taxon>Actinomycetes</taxon>
        <taxon>Micromonosporales</taxon>
        <taxon>Micromonosporaceae</taxon>
        <taxon>Micromonospora</taxon>
    </lineage>
</organism>
<dbReference type="Pfam" id="PF08924">
    <property type="entry name" value="Rv2525c_GlyHyd-like"/>
    <property type="match status" value="1"/>
</dbReference>
<feature type="chain" id="PRO_5038740595" evidence="2">
    <location>
        <begin position="23"/>
        <end position="524"/>
    </location>
</feature>
<feature type="domain" description="Rv2525c-like glycoside hydrolase-like" evidence="3">
    <location>
        <begin position="61"/>
        <end position="264"/>
    </location>
</feature>
<dbReference type="Pfam" id="PF13517">
    <property type="entry name" value="FG-GAP_3"/>
    <property type="match status" value="2"/>
</dbReference>
<dbReference type="InterPro" id="IPR017853">
    <property type="entry name" value="GH"/>
</dbReference>
<evidence type="ECO:0000313" key="5">
    <source>
        <dbReference type="Proteomes" id="UP000198221"/>
    </source>
</evidence>
<name>A0A1C5HYM7_9ACTN</name>
<dbReference type="PANTHER" id="PTHR44103:SF1">
    <property type="entry name" value="PROPROTEIN CONVERTASE P"/>
    <property type="match status" value="1"/>
</dbReference>